<dbReference type="PROSITE" id="PS50920">
    <property type="entry name" value="SOLCAR"/>
    <property type="match status" value="3"/>
</dbReference>
<keyword evidence="3 9" id="KW-0813">Transport</keyword>
<evidence type="ECO:0000256" key="5">
    <source>
        <dbReference type="ARBA" id="ARBA00022737"/>
    </source>
</evidence>
<keyword evidence="5" id="KW-0677">Repeat</keyword>
<dbReference type="InterPro" id="IPR018108">
    <property type="entry name" value="MCP_transmembrane"/>
</dbReference>
<feature type="repeat" description="Solcar" evidence="8">
    <location>
        <begin position="114"/>
        <end position="201"/>
    </location>
</feature>
<evidence type="ECO:0000256" key="9">
    <source>
        <dbReference type="RuleBase" id="RU000488"/>
    </source>
</evidence>
<feature type="repeat" description="Solcar" evidence="8">
    <location>
        <begin position="210"/>
        <end position="307"/>
    </location>
</feature>
<dbReference type="OrthoDB" id="425243at2759"/>
<keyword evidence="7 8" id="KW-0472">Membrane</keyword>
<proteinExistence type="inferred from homology"/>
<dbReference type="EMBL" id="LDAU01000053">
    <property type="protein sequence ID" value="KRX09176.1"/>
    <property type="molecule type" value="Genomic_DNA"/>
</dbReference>
<organism evidence="11 12">
    <name type="scientific">Pseudocohnilembus persalinus</name>
    <name type="common">Ciliate</name>
    <dbReference type="NCBI Taxonomy" id="266149"/>
    <lineage>
        <taxon>Eukaryota</taxon>
        <taxon>Sar</taxon>
        <taxon>Alveolata</taxon>
        <taxon>Ciliophora</taxon>
        <taxon>Intramacronucleata</taxon>
        <taxon>Oligohymenophorea</taxon>
        <taxon>Scuticociliatia</taxon>
        <taxon>Philasterida</taxon>
        <taxon>Pseudocohnilembidae</taxon>
        <taxon>Pseudocohnilembus</taxon>
    </lineage>
</organism>
<keyword evidence="4 8" id="KW-0812">Transmembrane</keyword>
<dbReference type="Gene3D" id="1.50.40.10">
    <property type="entry name" value="Mitochondrial carrier domain"/>
    <property type="match status" value="2"/>
</dbReference>
<evidence type="ECO:0000256" key="8">
    <source>
        <dbReference type="PROSITE-ProRule" id="PRU00282"/>
    </source>
</evidence>
<feature type="repeat" description="Solcar" evidence="8">
    <location>
        <begin position="18"/>
        <end position="105"/>
    </location>
</feature>
<dbReference type="InterPro" id="IPR044712">
    <property type="entry name" value="SLC25A32-like"/>
</dbReference>
<comment type="similarity">
    <text evidence="2 9">Belongs to the mitochondrial carrier (TC 2.A.29) family.</text>
</comment>
<dbReference type="GO" id="GO:0006862">
    <property type="term" value="P:nucleotide transport"/>
    <property type="evidence" value="ECO:0007669"/>
    <property type="project" value="InterPro"/>
</dbReference>
<dbReference type="Proteomes" id="UP000054937">
    <property type="component" value="Unassembled WGS sequence"/>
</dbReference>
<comment type="subcellular location">
    <subcellularLocation>
        <location evidence="1">Membrane</location>
        <topology evidence="1">Multi-pass membrane protein</topology>
    </subcellularLocation>
</comment>
<feature type="transmembrane region" description="Helical" evidence="10">
    <location>
        <begin position="80"/>
        <end position="99"/>
    </location>
</feature>
<evidence type="ECO:0000256" key="3">
    <source>
        <dbReference type="ARBA" id="ARBA00022448"/>
    </source>
</evidence>
<evidence type="ECO:0000256" key="6">
    <source>
        <dbReference type="ARBA" id="ARBA00022989"/>
    </source>
</evidence>
<evidence type="ECO:0000256" key="7">
    <source>
        <dbReference type="ARBA" id="ARBA00023136"/>
    </source>
</evidence>
<reference evidence="11 12" key="1">
    <citation type="journal article" date="2015" name="Sci. Rep.">
        <title>Genome of the facultative scuticociliatosis pathogen Pseudocohnilembus persalinus provides insight into its virulence through horizontal gene transfer.</title>
        <authorList>
            <person name="Xiong J."/>
            <person name="Wang G."/>
            <person name="Cheng J."/>
            <person name="Tian M."/>
            <person name="Pan X."/>
            <person name="Warren A."/>
            <person name="Jiang C."/>
            <person name="Yuan D."/>
            <person name="Miao W."/>
        </authorList>
    </citation>
    <scope>NUCLEOTIDE SEQUENCE [LARGE SCALE GENOMIC DNA]</scope>
    <source>
        <strain evidence="11">36N120E</strain>
    </source>
</reference>
<evidence type="ECO:0000313" key="11">
    <source>
        <dbReference type="EMBL" id="KRX09176.1"/>
    </source>
</evidence>
<dbReference type="Pfam" id="PF00153">
    <property type="entry name" value="Mito_carr"/>
    <property type="match status" value="3"/>
</dbReference>
<accession>A0A0V0R4N7</accession>
<dbReference type="InParanoid" id="A0A0V0R4N7"/>
<gene>
    <name evidence="11" type="ORF">PPERSA_05845</name>
</gene>
<dbReference type="GO" id="GO:0055085">
    <property type="term" value="P:transmembrane transport"/>
    <property type="evidence" value="ECO:0007669"/>
    <property type="project" value="InterPro"/>
</dbReference>
<feature type="transmembrane region" description="Helical" evidence="10">
    <location>
        <begin position="119"/>
        <end position="140"/>
    </location>
</feature>
<dbReference type="SUPFAM" id="SSF103506">
    <property type="entry name" value="Mitochondrial carrier"/>
    <property type="match status" value="1"/>
</dbReference>
<evidence type="ECO:0000256" key="2">
    <source>
        <dbReference type="ARBA" id="ARBA00006375"/>
    </source>
</evidence>
<keyword evidence="6 10" id="KW-1133">Transmembrane helix</keyword>
<name>A0A0V0R4N7_PSEPJ</name>
<dbReference type="PANTHER" id="PTHR45683">
    <property type="entry name" value="MITOCHONDRIAL NICOTINAMIDE ADENINE DINUCLEOTIDE TRANSPORTER 1-RELATED-RELATED"/>
    <property type="match status" value="1"/>
</dbReference>
<protein>
    <submittedName>
        <fullName evidence="11">Mitochondrial carrier domain</fullName>
    </submittedName>
</protein>
<keyword evidence="12" id="KW-1185">Reference proteome</keyword>
<evidence type="ECO:0000256" key="4">
    <source>
        <dbReference type="ARBA" id="ARBA00022692"/>
    </source>
</evidence>
<comment type="caution">
    <text evidence="11">The sequence shown here is derived from an EMBL/GenBank/DDBJ whole genome shotgun (WGS) entry which is preliminary data.</text>
</comment>
<evidence type="ECO:0000256" key="10">
    <source>
        <dbReference type="SAM" id="Phobius"/>
    </source>
</evidence>
<evidence type="ECO:0000256" key="1">
    <source>
        <dbReference type="ARBA" id="ARBA00004141"/>
    </source>
</evidence>
<sequence>MAIQQTKDITKNNNNSYKYSLAAFGSSFVLGLLHPLDVIKTRLQSHDGSKINNIVPKYNSIIDAVQQIKKNEGLKGFYKGYLFSFCAASISRVLFFTLYEKSKDYYKNASFNKLQDKHVMISSLTSGVCATLITTPLWVIKTRMLLNTNHNITGKQNFKQAVNSIYKDHNIQGFWKGLSVSLPLCLHGMIQMEIYEEIIKVLNSFDKNGSSEYKSSAAGFISKISAILITYPLQTLRTRLQQKQYISEVRDDFNQRIPKYKNVYQLTKTMVQKEGLKSFYKGVQASLIMNAPSQAIYFYVYQFLKNILNVENNQLE</sequence>
<evidence type="ECO:0000313" key="12">
    <source>
        <dbReference type="Proteomes" id="UP000054937"/>
    </source>
</evidence>
<dbReference type="AlphaFoldDB" id="A0A0V0R4N7"/>
<dbReference type="OMA" id="LCANSIA"/>
<dbReference type="InterPro" id="IPR023395">
    <property type="entry name" value="MCP_dom_sf"/>
</dbReference>
<dbReference type="GO" id="GO:0016020">
    <property type="term" value="C:membrane"/>
    <property type="evidence" value="ECO:0007669"/>
    <property type="project" value="UniProtKB-SubCell"/>
</dbReference>